<keyword evidence="3" id="KW-1185">Reference proteome</keyword>
<accession>A2BLP6</accession>
<dbReference type="PANTHER" id="PTHR12746:SF2">
    <property type="entry name" value="60S RIBOSOMAL EXPORT PROTEIN NMD3"/>
    <property type="match status" value="1"/>
</dbReference>
<dbReference type="EnsemblBacteria" id="ABM80907">
    <property type="protein sequence ID" value="ABM80907"/>
    <property type="gene ID" value="Hbut_1064"/>
</dbReference>
<dbReference type="InterPro" id="IPR007064">
    <property type="entry name" value="Nmd3_N"/>
</dbReference>
<gene>
    <name evidence="2" type="ordered locus">Hbut_1064</name>
</gene>
<feature type="domain" description="Nmd3 N-terminal" evidence="1">
    <location>
        <begin position="4"/>
        <end position="234"/>
    </location>
</feature>
<protein>
    <submittedName>
        <fullName evidence="2">Nonsense mRNA decay protein</fullName>
    </submittedName>
</protein>
<evidence type="ECO:0000259" key="1">
    <source>
        <dbReference type="Pfam" id="PF04981"/>
    </source>
</evidence>
<dbReference type="STRING" id="415426.Hbut_1064"/>
<organism evidence="2 3">
    <name type="scientific">Hyperthermus butylicus (strain DSM 5456 / JCM 9403 / PLM1-5)</name>
    <dbReference type="NCBI Taxonomy" id="415426"/>
    <lineage>
        <taxon>Archaea</taxon>
        <taxon>Thermoproteota</taxon>
        <taxon>Thermoprotei</taxon>
        <taxon>Desulfurococcales</taxon>
        <taxon>Pyrodictiaceae</taxon>
        <taxon>Hyperthermus</taxon>
    </lineage>
</organism>
<dbReference type="Pfam" id="PF04981">
    <property type="entry name" value="NMD3"/>
    <property type="match status" value="1"/>
</dbReference>
<dbReference type="HOGENOM" id="CLU_065087_1_0_2"/>
<dbReference type="GO" id="GO:0043023">
    <property type="term" value="F:ribosomal large subunit binding"/>
    <property type="evidence" value="ECO:0007669"/>
    <property type="project" value="InterPro"/>
</dbReference>
<dbReference type="PANTHER" id="PTHR12746">
    <property type="entry name" value="NONSENSE-MEDIATED MRNA DECAY PROTEIN 3"/>
    <property type="match status" value="1"/>
</dbReference>
<dbReference type="InterPro" id="IPR039768">
    <property type="entry name" value="Nmd3"/>
</dbReference>
<sequence length="350" mass="39743">MPMCIRCGRDVAVLVDGRLCPDCYLELYGLGRLPQKLVVTICPRCGSYRFQGRWYPPPGDGGIEDVVLLIAQASFKPAEHVEYYRVESVEVDYENERAILVVTGKLRGIQGEHRVTYTVALETKKQLCPACFQRAAGTPAAIVQIRGYDGRLSEEDRVAVEDMVQTMPGVVDAIISVEELREGIDYKMLDANLARHLAAKMRSQMAAMVKESHKVVGRRSDGKRFSRLTLSVRLPFFREGSLVDYNGSLAIVERIANGYVHIRRLGTRRQHRLTVEEAWKKLKKPDIEEHPVIVAAVELGWIHIQYLDGAYNYEELPRSRVKIEGRIEIGGEARLLQYNNTYYLLPKTKH</sequence>
<name>A2BLP6_HYPBU</name>
<dbReference type="OrthoDB" id="15051at2157"/>
<dbReference type="GO" id="GO:0005737">
    <property type="term" value="C:cytoplasm"/>
    <property type="evidence" value="ECO:0007669"/>
    <property type="project" value="TreeGrafter"/>
</dbReference>
<evidence type="ECO:0000313" key="2">
    <source>
        <dbReference type="EMBL" id="ABM80907.1"/>
    </source>
</evidence>
<dbReference type="EMBL" id="CP000493">
    <property type="protein sequence ID" value="ABM80907.1"/>
    <property type="molecule type" value="Genomic_DNA"/>
</dbReference>
<dbReference type="Proteomes" id="UP000002593">
    <property type="component" value="Chromosome"/>
</dbReference>
<dbReference type="eggNOG" id="arCOG04149">
    <property type="taxonomic scope" value="Archaea"/>
</dbReference>
<dbReference type="KEGG" id="hbu:Hbut_1064"/>
<evidence type="ECO:0000313" key="3">
    <source>
        <dbReference type="Proteomes" id="UP000002593"/>
    </source>
</evidence>
<dbReference type="AlphaFoldDB" id="A2BLP6"/>
<proteinExistence type="predicted"/>
<reference evidence="2 3" key="1">
    <citation type="journal article" date="2007" name="Archaea">
        <title>The genome of Hyperthermus butylicus: a sulfur-reducing, peptide fermenting, neutrophilic Crenarchaeote growing up to 108 degrees C.</title>
        <authorList>
            <person name="Brugger K."/>
            <person name="Chen L."/>
            <person name="Stark M."/>
            <person name="Zibat A."/>
            <person name="Redder P."/>
            <person name="Ruepp A."/>
            <person name="Awayez M."/>
            <person name="She Q."/>
            <person name="Garrett R.A."/>
            <person name="Klenk H.P."/>
        </authorList>
    </citation>
    <scope>NUCLEOTIDE SEQUENCE [LARGE SCALE GENOMIC DNA]</scope>
    <source>
        <strain evidence="3">DSM 5456 / JCM 9403 / PLM1-5</strain>
    </source>
</reference>